<organism evidence="2 3">
    <name type="scientific">Chiloscyllium punctatum</name>
    <name type="common">Brownbanded bambooshark</name>
    <name type="synonym">Hemiscyllium punctatum</name>
    <dbReference type="NCBI Taxonomy" id="137246"/>
    <lineage>
        <taxon>Eukaryota</taxon>
        <taxon>Metazoa</taxon>
        <taxon>Chordata</taxon>
        <taxon>Craniata</taxon>
        <taxon>Vertebrata</taxon>
        <taxon>Chondrichthyes</taxon>
        <taxon>Elasmobranchii</taxon>
        <taxon>Galeomorphii</taxon>
        <taxon>Galeoidea</taxon>
        <taxon>Orectolobiformes</taxon>
        <taxon>Hemiscylliidae</taxon>
        <taxon>Chiloscyllium</taxon>
    </lineage>
</organism>
<sequence length="66" mass="7802">MVGMAVGLVFRWQYRACTVTRCELPVFLQKVLEQQMESHRDGHQKQLARLRDDIEANQKTIEELKE</sequence>
<dbReference type="EMBL" id="BEZZ01168269">
    <property type="protein sequence ID" value="GCC45611.1"/>
    <property type="molecule type" value="Genomic_DNA"/>
</dbReference>
<name>A0A401TSG7_CHIPU</name>
<dbReference type="OrthoDB" id="3176171at2759"/>
<keyword evidence="3" id="KW-1185">Reference proteome</keyword>
<keyword evidence="1" id="KW-0175">Coiled coil</keyword>
<accession>A0A401TSG7</accession>
<proteinExistence type="predicted"/>
<comment type="caution">
    <text evidence="2">The sequence shown here is derived from an EMBL/GenBank/DDBJ whole genome shotgun (WGS) entry which is preliminary data.</text>
</comment>
<dbReference type="Proteomes" id="UP000287033">
    <property type="component" value="Unassembled WGS sequence"/>
</dbReference>
<gene>
    <name evidence="2" type="ORF">chiPu_0029871</name>
</gene>
<evidence type="ECO:0000313" key="2">
    <source>
        <dbReference type="EMBL" id="GCC45611.1"/>
    </source>
</evidence>
<evidence type="ECO:0000256" key="1">
    <source>
        <dbReference type="SAM" id="Coils"/>
    </source>
</evidence>
<reference evidence="2 3" key="1">
    <citation type="journal article" date="2018" name="Nat. Ecol. Evol.">
        <title>Shark genomes provide insights into elasmobranch evolution and the origin of vertebrates.</title>
        <authorList>
            <person name="Hara Y"/>
            <person name="Yamaguchi K"/>
            <person name="Onimaru K"/>
            <person name="Kadota M"/>
            <person name="Koyanagi M"/>
            <person name="Keeley SD"/>
            <person name="Tatsumi K"/>
            <person name="Tanaka K"/>
            <person name="Motone F"/>
            <person name="Kageyama Y"/>
            <person name="Nozu R"/>
            <person name="Adachi N"/>
            <person name="Nishimura O"/>
            <person name="Nakagawa R"/>
            <person name="Tanegashima C"/>
            <person name="Kiyatake I"/>
            <person name="Matsumoto R"/>
            <person name="Murakumo K"/>
            <person name="Nishida K"/>
            <person name="Terakita A"/>
            <person name="Kuratani S"/>
            <person name="Sato K"/>
            <person name="Hyodo S Kuraku.S."/>
        </authorList>
    </citation>
    <scope>NUCLEOTIDE SEQUENCE [LARGE SCALE GENOMIC DNA]</scope>
</reference>
<feature type="coiled-coil region" evidence="1">
    <location>
        <begin position="33"/>
        <end position="60"/>
    </location>
</feature>
<protein>
    <submittedName>
        <fullName evidence="2">Uncharacterized protein</fullName>
    </submittedName>
</protein>
<evidence type="ECO:0000313" key="3">
    <source>
        <dbReference type="Proteomes" id="UP000287033"/>
    </source>
</evidence>
<dbReference type="AlphaFoldDB" id="A0A401TSG7"/>
<dbReference type="STRING" id="137246.A0A401TSG7"/>